<comment type="similarity">
    <text evidence="4">Belongs to the NRP synthetase family.</text>
</comment>
<evidence type="ECO:0000256" key="3">
    <source>
        <dbReference type="ARBA" id="ARBA00022598"/>
    </source>
</evidence>
<dbReference type="Proteomes" id="UP001629113">
    <property type="component" value="Unassembled WGS sequence"/>
</dbReference>
<dbReference type="Pfam" id="PF00501">
    <property type="entry name" value="AMP-binding"/>
    <property type="match status" value="4"/>
</dbReference>
<dbReference type="CDD" id="cd19534">
    <property type="entry name" value="E_NRPS"/>
    <property type="match status" value="2"/>
</dbReference>
<evidence type="ECO:0000256" key="2">
    <source>
        <dbReference type="ARBA" id="ARBA00022553"/>
    </source>
</evidence>
<sequence>MSDTKILKQNQAEKTVEVKFADWNILQEFCKSYSVELLDVLQASWAIVLAIGSGNPNYWIEHDTTSHDLGLNFPRKSFYKLKLPNASSFVSLVNYLHTDTEQVQGKTFDTTFKKAPQRTLNFAMDFKGESTNKIILASNSGNPMVTLITGLSQDQTEKLVTSFKNVISHMLDNPNQTLNEILAYDLESSLRSSHGQSVQEIYSILFTSQVSNTSTSVTGHKNHKADEFWTQKLSDADTGIFPQLPNPQYHPTPSDFLSRETTLSGDLVRNLSPSVIAAAWAIVSANHTGSKNVTFGYQSSGNAIPLQLELDENEQIGQSIEKIEGQLEDLLPFNHDSLDDIQQLSSSTAAACGFQTRLRIANAQDAGDQEVLDRRSCALLLNCKWAQNSLSIVARFDDKVLASQSLGWVLRQFTDIVEDICLGKDEITSDAGAISLADRTQILQWNSRLPPTVDDCVHHGIARMAAHQPDAEAVYAWDGKLTYRKLDTLSTTLGHHLRRLGVRPGSFVPFCLEKSMWTPVTVLAIMKAGGVGVPLEPAHPHDRKVEMIEDVSASLIISSVDQSQSCEALTSSMSTKTELVVVGKALLDNLPSSDSQVCDDVLPSHPAYVIFTSGSTGKPKGVIWEHRCLSSSIGEHGKALFFDRKPRVLQFAAHVFDISVADTFTTLTYGGCICIPSDFDRVNNIAGFIKESRVDWAFFTPTFARMVKPEDVPSLKTLLLGGEKVGQDNVENWRRHLQLLLVYGPAETCIYCSANEVSIGSAAAENIGRTFGGRLWITDPNDPNRLLPLGMQGEILIEGPILAHSYLNDPEKTNNAFIFNPLWAGSESTERRRFYRTGDLGRYTADGTIAITGRKDNQVKMRGQRMELGEVEHHLVHNDIVNHAIAMVPEAGASKGRLVVVFTLAGMVTPGASLQIVSQTLKEEVSTRISELREHLSRRLPVYMIPTLWIPIQDFPLTLSRKLDRMEVKRWVVSLTVDGMENIIKLSLEKSQAMPTTAMETLLHEIWSSVLNIAPEQIGIDSSFLKLGGDSITAIQIVSKCRAKSIEISVQDILRHKTIRQVAPKLRTVEQRTSDVVEKVDTPFDLSPIQAWHMKRVGEAKNHFNQSFILKLNKTISKKALDSALRILLDNHALLRARFRRVEGTDQWEQYFVANSAQSFLLSEHDIGSTAEVERLIHRTQESFDIESGPLVGADLLNVNAEYQLLFLAVHHAFIDLVSWRVIMEDIEEILTSGKSLSPKSLSFSTWLQLQKEHVQTSIQAVKTLPYELPKADFEYWGMESRPSLSQDTIRKTITINKYLSSNILGSCNDTLGTNPVDLLLSAILDSFGQVFTDRELPTIFNEGHGREPWDRSIDITRTVGWFTVMSPIYIQGLEENSLINTVKRVKDARRSIQKNGWEYFASRFLTPEGQSTFAHHDQMEILFNYFGLYQQLERKDGLLSQMPSGSFALGDVSPSFPEWALFEIEVGVEEGRLLFHFSYNRFMKHQDKIQTWINQCESSIEAIVAELSGRASEFTLADFPLLSIDYQDLTKLAEEILPSINRAKADQIESIYPCSPMQEGILVAQTRQQEHYKVQDTFQVSSKQGLAIDVVRLEVAWRNLVKYHPILRTVFIANLSKSSLYQQIVLKSHEPAIFHLNAKDHEDAISKLDGFPAVIYDSTEPPHRVGICQLENGDVYFRLEVNHAIIDATSTQIICRELGNAYDGTLSQSMAPLYEDYISYIHQQPLGLSLDYWKQYLSNVKPSRFPNLNDGEVQESGKIDTLTLSLNDVNVFNSFCKQHGVTMANLISVAWAVLLQTYTGEDDVCFGYLASGRDLPIPEIQDSVGPFINMLVSRIDLSGKNSIYDTLQSVQTDYISANSHQICSLAEVYHSLNLGGEKLFNTAISLEKKWSVDLAPESSVLIKEVHLNDPTDFDLVFNVAYSNEELKAAITYDISHISRKQAANVADTLEKILISITESEAKNIVDIDRLGSQTLQQLLTWNEGLPGSLDNCVHQAIHEQAVKDPEAIAICAWDGNLTYAQLDNLSDRVSHYLASQGVGKEIVVPLAFEKSRWVVVTQVGVLKAGGACLTMDMTHPVNRLQAMLKQVGAKLMLAEPNFRSRFESCAIDIATIDESFILSLPDQSGPACTDVKPDNMGFVVFTSGSTGNPKGIMLEHKTVCTSSRGHAALFEVGPGSRCFAFSAFAFDVYISDIFTPLMYGGCCCMPRAKEIMDDLAGAINRLQATSTYITPTVATLFRPEDAPTLKKVALGGEPLTKDNARLWGGQVYLINVFGPSETSNWVSYRHVLPDTTQPSNIGPGVYVNIWIVDAQTNEHLVPIGCVGEMFIEGPILSRGYINDPEKTEATFTMNPPFLKNIQDGTNRRFYGTGDLVRANSDGSLLYVGRKDSQIKISGQRLELGEVEYALRDAPEVAQISVVLPKSGLCKGQMVAVITLNDISTGDEADAFQIPSLTQKKEVQHIIQNIIDRVSSRLAAWMIPRVWAVVDHIPLSPSGKLDRSRIKQWVFDIKKETLNHISAITQYDTLEQPTSTVGKVLQGLWSQVLNLPIEEIGVQSSFLRLGGDSLSIMRLVTKARSHGLVLSTAAVFRNPRLGEMEVLAKEVAPAAVDDVGPFSMMGLNEDYSLGELLRTTSEKFHVQRDSIQDIYPCTALQVGLVALSLAQPGAYVAINVYRLPQSLDIALFRAACELVYSQNPILRTRIVDLDSFGMCQMVLDNTIKWQTSESVEKHLQKERQTPIQLGSRLTRFAIIDGHFIMTSHHATYDGWSLSNYLEDIAIAYKNSIPEVRPPFKNFIKYLQDFDYRAADAFWASKLIDPNTAMFPRLPQPQYQVRADAFLTENVPLVRSSTSEITTSTIIQAAWAIVASQYLDEHNVTFGVLVSGRNAPVPGIEQMLGPTIATIPLQIEIEPSLSIKEYLAQVQSDLIEVMKFEQTGLQRIRNINAATAAACFFQTQLVIQPNSNVESQFKLLEIEQLNDESDDTLTYAQTFECILTSTGVKINALFDDQVVSIVQMQRILQQFGFVLEKLAQDADETTLSEIMTTDASDETQILSWNSLLPDTIQEFTHHKIQQWVETDPDSPAVTGWDGDFTKKELDILSNNLARHLALHGVGPNIFVPFCFEKSKWAIVSCLAILKAGGVCVPLEPQHPLERIRFMVQEVGAKVVLSSKVQKQRCAEISDSVIVVDDESISQLPFAEQMPEVDLTPDHPAYVIFTSGSTGKPKAVIWKHSTLSSSIAKHGQALNFIRQPRVLHFASCVFDASVAEVLDILSWGGCICIPNDIDKAENIVYYINVMKVDWMFQTPTFARLLQPEDVPTLKTLVLGGEALGQDNIKKWVDKVQLINAYGPSECCILAATHEFKPELEIHETIGRPVGCLMWLVKVHDSESLVPIGAVGEILVEGPTLAQGYLNDDEKNAASFISGPAWSRRLRPVGCVDETRRFYKTGDLGKYNSDGTITFVGRKDSQIKLRGQRMELGEVEATLNRAALIETAVALIPSAGPCKGQLTTIFTFPGVDLNNSSAPLEVVARKSLGLDLRTIQEHMAQRVPRYMVPSLWLPVNSFPHNVSGKIDRPRVRDWINNIDQSLLDSITRTVGEQKVISPTSAVEEILQSVWSHTLNKPVATISRNSDFYKLGGDSIVAILVASRCRREGIDVSVPDILRYPMLCELALYTKTTQSTVELAEEQLNTPFLLSPIQQMHIEQLSSEDTYFNQSFLLQIKKPIAEGQLRAALEIILDHHSMLRARFVQGKDGHWSQMIKSNIGDSYRLNYHNISNETSLQSTIKATQSNINLRTGPLFGADVFSSDDNTVENPNQLLFITAHHLVVDLVSWRIILQDLEDILKTGALHSHKSLSFQTWIDLQCKQAKSLSVETSLPTKIPSANYSYWGMEDSKNLVKDIKEVTISIDADRSSVLLSEANNALNTEPLDLFLAATAHAFAQTFTDRDAPAIFNEGHGREPWEPAIDISRTVGWFTILSPLFVDASSDIIGTICEVKDTRRRIPYNGLPYFSSRAYSANGQAMFKDHERMELVFNYSGQYQQLERKDSLLSQSNLQVALYEQSPDFEQSGLFNIDAGFENNILKFSFKYNKHMQHQTQISAFIKKSQQTLEEIADRLPMAARQTTQTDFPLLTMTASHVVTLTNLLPKLGLTSPDEIEDFYPCVPMQEGILVAQAKEPALYFTQNIWELTSRDGHPDIDAERILTAWQAVVKRHAILRTIFVQSISDERAMFQQLVVKDTTTKQFIISSDSDEEGIKKLKEHPCFNSAELAPPHQLGIFKSAAGRTYIRLEISHALTDAISTQLILNEISQAYKGQLSITRGPLYSEYVGYLSKQSKEVALNYWMTYLQDATPCLLPGVDCKQGRSLGVQSIDVPIPNAALLHSFCIVHGVTVASVLQSVWALVLQCYSGGQSTCFGYITSGRDLPISNIADCVGPMISMLTCRVQFEPSDTVLDVITRVQKDHSNALSNRISSIAEIHHAIGRGSDLLFNTGFSVQKASDEDLHENISFKHIQGSDPSDFDLVTNITYSPDEINATINYQADFITEIHARNIHDTFSQILSSILHAADKPILEIEKLGDFNHKQILEWNRDIPRETPSLIHERFEEEVDAHPYSQAVCAWDGELTYVELDRLSTKLALYLQVLGVTTEILVPFCFDKSMWTIVSVLAIIKAGGACVPLEPGHPSGRKKTMVDEVKAQLILCSESYADECATLVDQVLIINQGTIQNLPASNYKTLRDNTRETIRPDNSVYVIFTSGSTGKPKGVVWAHANLSSSITYHGAAFEVDRHTRMLQFASHVFDASAYEILTTLLQGGCVCVPSDQNKLTGFTTYINSMNVNSAFLTATFARHIDPDSVPTLKTLVLGGEPVGQDNVNKWSQKLKLINGWGTAETTIACSMAVITPALSNINTIGAPFGSIFWITDQDNVNRLLPIGAVGELLVEGPILAREYLGDAEKTAKSFISEPKWAQAQGHNAPRRIYRTGDLAKYEPDGTLIFIGRRDNQTKVRGQRIELGEVEHNLLNDGIVEHAIATVPDFGILQGKLVATLTLKEMSSMQAGMQGSSLSLLSPQSKSRVSSQISSITDTLSSKVPVYMVPTIWIPVETIPLTATGKLDRVTVATWIRNISQEILNEVSALINSSEASKIPMTTTEARLQAIWAEVLNLPVENITANSSFLKLGGDSITAIQLSSKARAQNIHITVPTILRYKTLSQIALQAKIADPFTESPRATEEPIDQKFGLAPIQQMHIDSLSMPGVHFNQSFLLQLNIDITPATIRSAIEILIQHHSLLRARFHSPTSLDAQWSATVTKDISQSYLLNVHPDISGVNGMKEVIRQTQTRLNFQAGPIFAAEVFLGSSTISDEPKESCYPMLFLTASHLIIDLVSWRVILQDLEEILTTGTLSAPVPLPFQSWLNLQSEHASKAINVHAVLPFKVQCADINYWGMEGQKNAVNDMKEVDFSLNREESSIMLGAANDALGTEPLDLFLSAIMHSFAQTFDRQLPEIYNEGHGRETWDSSVDISRTVGWFTTLCPIATGSTAKDSLFDVVRKVKDVRAKIPQNGWQYFTARFLTGEGRKAFANNYPEIVFNYGGQYQQLERKAGLFSAVPFDLDLNEQSPDLELQSLFSIAASVQQGQIKISFTYNRLMQRQTEIDHWISGTKLAMQQIVSTFPYMEKQLTLSDLPYLDLDYQRLDSVLAHVKSQIGDTEAKIQDIVPATDYQTDSLAATLAKTRGDLNYLIFDIKGPLDVTQLQKSLLTLLERHSILRSIFLIHGRQLLRVVLDEGQFDFLHYSEAQYDPMTIIQEDMQVPIELGKCNIKFLLVNQGHLHQSLILRIPHAYFDSISMGLIIHELQTIYEGDEAAPTFSISDFFKYKSDNSADAKAYWTETLHGVSPTRIFNKAKPEHKEYGYGVVEESIPLPSLQQHGIQVASLVKGAWAVLLAQLSGKTNIVFGDLASGRSMPINGIESMTDVCINYIPLKIHVNKSLNVVDYLREVQESQISSMPFEFLGLREIISNCTDWPAWTTFGSTVNHTNLPFAQKPLSQGATKWTFNQFTPGGNQDDLSIESHPNGSNLDISIIFGDKRLPRSYIQGLLDRLCSIITSLAEHPDVSVESLFRGFTSDSPKIPIPYAIGPILPRSALIGPTHNQDSLAGVERVWRNALKDHSNDIEGISFSATTPFHSVWSHPIAAAHLAQQYKAEGIDISMEDIFAAPSVGEQVALFSDRLQPSRQNRLSGIHGTHSFIQVEA</sequence>
<protein>
    <recommendedName>
        <fullName evidence="5">Carrier domain-containing protein</fullName>
    </recommendedName>
</protein>
<reference evidence="6 7" key="1">
    <citation type="submission" date="2024-06" db="EMBL/GenBank/DDBJ databases">
        <title>Complete genome of Phlyctema vagabunda strain 19-DSS-EL-015.</title>
        <authorList>
            <person name="Fiorenzani C."/>
        </authorList>
    </citation>
    <scope>NUCLEOTIDE SEQUENCE [LARGE SCALE GENOMIC DNA]</scope>
    <source>
        <strain evidence="6 7">19-DSS-EL-015</strain>
    </source>
</reference>
<feature type="domain" description="Carrier" evidence="5">
    <location>
        <begin position="5143"/>
        <end position="5219"/>
    </location>
</feature>
<name>A0ABR4PUW8_9HELO</name>
<dbReference type="SMART" id="SM00823">
    <property type="entry name" value="PKS_PP"/>
    <property type="match status" value="4"/>
</dbReference>
<dbReference type="InterPro" id="IPR020845">
    <property type="entry name" value="AMP-binding_CS"/>
</dbReference>
<dbReference type="InterPro" id="IPR020806">
    <property type="entry name" value="PKS_PP-bd"/>
</dbReference>
<dbReference type="CDD" id="cd05918">
    <property type="entry name" value="A_NRPS_SidN3_like"/>
    <property type="match status" value="4"/>
</dbReference>
<dbReference type="InterPro" id="IPR000873">
    <property type="entry name" value="AMP-dep_synth/lig_dom"/>
</dbReference>
<dbReference type="InterPro" id="IPR023213">
    <property type="entry name" value="CAT-like_dom_sf"/>
</dbReference>
<dbReference type="PROSITE" id="PS50075">
    <property type="entry name" value="CARRIER"/>
    <property type="match status" value="4"/>
</dbReference>
<feature type="domain" description="Carrier" evidence="5">
    <location>
        <begin position="994"/>
        <end position="1070"/>
    </location>
</feature>
<dbReference type="InterPro" id="IPR009081">
    <property type="entry name" value="PP-bd_ACP"/>
</dbReference>
<keyword evidence="2" id="KW-0597">Phosphoprotein</keyword>
<dbReference type="CDD" id="cd19545">
    <property type="entry name" value="FUM14_C_NRPS-like"/>
    <property type="match status" value="1"/>
</dbReference>
<dbReference type="PANTHER" id="PTHR45398">
    <property type="match status" value="1"/>
</dbReference>
<gene>
    <name evidence="6" type="ORF">PVAG01_00534</name>
</gene>
<proteinExistence type="inferred from homology"/>
<dbReference type="InterPro" id="IPR010071">
    <property type="entry name" value="AA_adenyl_dom"/>
</dbReference>
<feature type="domain" description="Carrier" evidence="5">
    <location>
        <begin position="2528"/>
        <end position="2604"/>
    </location>
</feature>
<feature type="domain" description="Carrier" evidence="5">
    <location>
        <begin position="3602"/>
        <end position="3678"/>
    </location>
</feature>
<dbReference type="NCBIfam" id="TIGR01733">
    <property type="entry name" value="AA-adenyl-dom"/>
    <property type="match status" value="4"/>
</dbReference>
<dbReference type="InterPro" id="IPR001242">
    <property type="entry name" value="Condensation_dom"/>
</dbReference>
<keyword evidence="1" id="KW-0596">Phosphopantetheine</keyword>
<dbReference type="InterPro" id="IPR042099">
    <property type="entry name" value="ANL_N_sf"/>
</dbReference>
<dbReference type="Pfam" id="PF00668">
    <property type="entry name" value="Condensation"/>
    <property type="match status" value="7"/>
</dbReference>
<accession>A0ABR4PUW8</accession>
<dbReference type="SUPFAM" id="SSF56801">
    <property type="entry name" value="Acetyl-CoA synthetase-like"/>
    <property type="match status" value="4"/>
</dbReference>
<dbReference type="InterPro" id="IPR036736">
    <property type="entry name" value="ACP-like_sf"/>
</dbReference>
<dbReference type="Pfam" id="PF00550">
    <property type="entry name" value="PP-binding"/>
    <property type="match status" value="4"/>
</dbReference>
<dbReference type="InterPro" id="IPR045851">
    <property type="entry name" value="AMP-bd_C_sf"/>
</dbReference>
<dbReference type="NCBIfam" id="NF003417">
    <property type="entry name" value="PRK04813.1"/>
    <property type="match status" value="4"/>
</dbReference>
<keyword evidence="3" id="KW-0436">Ligase</keyword>
<dbReference type="CDD" id="cd19542">
    <property type="entry name" value="CT_NRPS-like"/>
    <property type="match status" value="2"/>
</dbReference>
<dbReference type="Gene3D" id="3.40.50.12780">
    <property type="entry name" value="N-terminal domain of ligase-like"/>
    <property type="match status" value="3"/>
</dbReference>
<dbReference type="EMBL" id="JBFCZG010000001">
    <property type="protein sequence ID" value="KAL3427025.1"/>
    <property type="molecule type" value="Genomic_DNA"/>
</dbReference>
<comment type="caution">
    <text evidence="6">The sequence shown here is derived from an EMBL/GenBank/DDBJ whole genome shotgun (WGS) entry which is preliminary data.</text>
</comment>
<evidence type="ECO:0000259" key="5">
    <source>
        <dbReference type="PROSITE" id="PS50075"/>
    </source>
</evidence>
<dbReference type="SUPFAM" id="SSF47336">
    <property type="entry name" value="ACP-like"/>
    <property type="match status" value="4"/>
</dbReference>
<organism evidence="6 7">
    <name type="scientific">Phlyctema vagabunda</name>
    <dbReference type="NCBI Taxonomy" id="108571"/>
    <lineage>
        <taxon>Eukaryota</taxon>
        <taxon>Fungi</taxon>
        <taxon>Dikarya</taxon>
        <taxon>Ascomycota</taxon>
        <taxon>Pezizomycotina</taxon>
        <taxon>Leotiomycetes</taxon>
        <taxon>Helotiales</taxon>
        <taxon>Dermateaceae</taxon>
        <taxon>Phlyctema</taxon>
    </lineage>
</organism>
<keyword evidence="7" id="KW-1185">Reference proteome</keyword>
<dbReference type="SUPFAM" id="SSF52777">
    <property type="entry name" value="CoA-dependent acyltransferases"/>
    <property type="match status" value="15"/>
</dbReference>
<dbReference type="Gene3D" id="3.30.559.30">
    <property type="entry name" value="Nonribosomal peptide synthetase, condensation domain"/>
    <property type="match status" value="8"/>
</dbReference>
<evidence type="ECO:0000256" key="1">
    <source>
        <dbReference type="ARBA" id="ARBA00022450"/>
    </source>
</evidence>
<dbReference type="PROSITE" id="PS00012">
    <property type="entry name" value="PHOSPHOPANTETHEINE"/>
    <property type="match status" value="2"/>
</dbReference>
<dbReference type="PROSITE" id="PS00455">
    <property type="entry name" value="AMP_BINDING"/>
    <property type="match status" value="4"/>
</dbReference>
<dbReference type="Gene3D" id="3.30.300.30">
    <property type="match status" value="4"/>
</dbReference>
<dbReference type="Gene3D" id="2.30.38.10">
    <property type="entry name" value="Luciferase, Domain 3"/>
    <property type="match status" value="1"/>
</dbReference>
<evidence type="ECO:0000256" key="4">
    <source>
        <dbReference type="ARBA" id="ARBA00029454"/>
    </source>
</evidence>
<dbReference type="Gene3D" id="1.10.1200.10">
    <property type="entry name" value="ACP-like"/>
    <property type="match status" value="4"/>
</dbReference>
<dbReference type="InterPro" id="IPR006162">
    <property type="entry name" value="Ppantetheine_attach_site"/>
</dbReference>
<dbReference type="Gene3D" id="3.30.559.10">
    <property type="entry name" value="Chloramphenicol acetyltransferase-like domain"/>
    <property type="match status" value="7"/>
</dbReference>
<evidence type="ECO:0000313" key="7">
    <source>
        <dbReference type="Proteomes" id="UP001629113"/>
    </source>
</evidence>
<dbReference type="PANTHER" id="PTHR45398:SF1">
    <property type="entry name" value="ENZYME, PUTATIVE (JCVI)-RELATED"/>
    <property type="match status" value="1"/>
</dbReference>
<dbReference type="Gene3D" id="3.40.50.980">
    <property type="match status" value="2"/>
</dbReference>
<evidence type="ECO:0000313" key="6">
    <source>
        <dbReference type="EMBL" id="KAL3427025.1"/>
    </source>
</evidence>